<evidence type="ECO:0000313" key="3">
    <source>
        <dbReference type="EMBL" id="MCQ4638307.1"/>
    </source>
</evidence>
<dbReference type="NCBIfam" id="NF000582">
    <property type="entry name" value="PRK00006.1"/>
    <property type="match status" value="1"/>
</dbReference>
<protein>
    <submittedName>
        <fullName evidence="3">3-hydroxyacyl-ACP dehydratase FabZ</fullName>
        <ecNumber evidence="3">4.2.1.59</ecNumber>
    </submittedName>
</protein>
<dbReference type="EC" id="4.2.1.59" evidence="3"/>
<dbReference type="SUPFAM" id="SSF54637">
    <property type="entry name" value="Thioesterase/thiol ester dehydrase-isomerase"/>
    <property type="match status" value="1"/>
</dbReference>
<comment type="similarity">
    <text evidence="1">Belongs to the thioester dehydratase family. FabZ subfamily.</text>
</comment>
<gene>
    <name evidence="3" type="primary">fabZ</name>
    <name evidence="3" type="ORF">NE619_16370</name>
</gene>
<accession>A0ABT1RT00</accession>
<dbReference type="EMBL" id="JANFXK010000025">
    <property type="protein sequence ID" value="MCQ4638307.1"/>
    <property type="molecule type" value="Genomic_DNA"/>
</dbReference>
<dbReference type="Pfam" id="PF07977">
    <property type="entry name" value="FabA"/>
    <property type="match status" value="1"/>
</dbReference>
<dbReference type="Gene3D" id="3.10.129.10">
    <property type="entry name" value="Hotdog Thioesterase"/>
    <property type="match status" value="1"/>
</dbReference>
<evidence type="ECO:0000313" key="4">
    <source>
        <dbReference type="Proteomes" id="UP001524502"/>
    </source>
</evidence>
<comment type="caution">
    <text evidence="3">The sequence shown here is derived from an EMBL/GenBank/DDBJ whole genome shotgun (WGS) entry which is preliminary data.</text>
</comment>
<dbReference type="RefSeq" id="WP_256133503.1">
    <property type="nucleotide sequence ID" value="NZ_JANFXK010000025.1"/>
</dbReference>
<evidence type="ECO:0000256" key="2">
    <source>
        <dbReference type="ARBA" id="ARBA00023239"/>
    </source>
</evidence>
<dbReference type="PANTHER" id="PTHR30272:SF1">
    <property type="entry name" value="3-HYDROXYACYL-[ACYL-CARRIER-PROTEIN] DEHYDRATASE"/>
    <property type="match status" value="1"/>
</dbReference>
<reference evidence="3 4" key="1">
    <citation type="submission" date="2022-06" db="EMBL/GenBank/DDBJ databases">
        <title>Isolation of gut microbiota from human fecal samples.</title>
        <authorList>
            <person name="Pamer E.G."/>
            <person name="Barat B."/>
            <person name="Waligurski E."/>
            <person name="Medina S."/>
            <person name="Paddock L."/>
            <person name="Mostad J."/>
        </authorList>
    </citation>
    <scope>NUCLEOTIDE SEQUENCE [LARGE SCALE GENOMIC DNA]</scope>
    <source>
        <strain evidence="3 4">SL.3.17</strain>
    </source>
</reference>
<sequence>METIKMNKNQIKEIIPHREPMLLIDEVLEMVPGETIRTAFYLDPELDFFRGHFPGEPVMPGVLTVESMAQTADVLLLSMDKYAGKVPLFIGIDQVKFKRKIEPGDKIEIEAKIVKVNEPKAVVTCEAVVHNKGEVSTTGLVTLAMR</sequence>
<keyword evidence="4" id="KW-1185">Reference proteome</keyword>
<dbReference type="Proteomes" id="UP001524502">
    <property type="component" value="Unassembled WGS sequence"/>
</dbReference>
<proteinExistence type="inferred from homology"/>
<dbReference type="PANTHER" id="PTHR30272">
    <property type="entry name" value="3-HYDROXYACYL-[ACYL-CARRIER-PROTEIN] DEHYDRATASE"/>
    <property type="match status" value="1"/>
</dbReference>
<dbReference type="GO" id="GO:0019171">
    <property type="term" value="F:(3R)-hydroxyacyl-[acyl-carrier-protein] dehydratase activity"/>
    <property type="evidence" value="ECO:0007669"/>
    <property type="project" value="UniProtKB-EC"/>
</dbReference>
<evidence type="ECO:0000256" key="1">
    <source>
        <dbReference type="ARBA" id="ARBA00009174"/>
    </source>
</evidence>
<keyword evidence="2 3" id="KW-0456">Lyase</keyword>
<dbReference type="InterPro" id="IPR013114">
    <property type="entry name" value="FabA_FabZ"/>
</dbReference>
<name>A0ABT1RT00_9FIRM</name>
<dbReference type="CDD" id="cd01288">
    <property type="entry name" value="FabZ"/>
    <property type="match status" value="1"/>
</dbReference>
<dbReference type="InterPro" id="IPR029069">
    <property type="entry name" value="HotDog_dom_sf"/>
</dbReference>
<organism evidence="3 4">
    <name type="scientific">Anaerovorax odorimutans</name>
    <dbReference type="NCBI Taxonomy" id="109327"/>
    <lineage>
        <taxon>Bacteria</taxon>
        <taxon>Bacillati</taxon>
        <taxon>Bacillota</taxon>
        <taxon>Clostridia</taxon>
        <taxon>Peptostreptococcales</taxon>
        <taxon>Anaerovoracaceae</taxon>
        <taxon>Anaerovorax</taxon>
    </lineage>
</organism>